<dbReference type="GO" id="GO:0004386">
    <property type="term" value="F:helicase activity"/>
    <property type="evidence" value="ECO:0007669"/>
    <property type="project" value="UniProtKB-KW"/>
</dbReference>
<keyword evidence="4" id="KW-0378">Hydrolase</keyword>
<keyword evidence="6" id="KW-0238">DNA-binding</keyword>
<keyword evidence="3" id="KW-0547">Nucleotide-binding</keyword>
<keyword evidence="5" id="KW-0067">ATP-binding</keyword>
<dbReference type="EMBL" id="CM007384">
    <property type="protein sequence ID" value="ONK70932.1"/>
    <property type="molecule type" value="Genomic_DNA"/>
</dbReference>
<proteinExistence type="inferred from homology"/>
<feature type="region of interest" description="Disordered" evidence="8">
    <location>
        <begin position="21"/>
        <end position="49"/>
    </location>
</feature>
<accession>A0A5P1EYC0</accession>
<dbReference type="PANTHER" id="PTHR45797:SF1">
    <property type="entry name" value="HELICASE ARIP4"/>
    <property type="match status" value="1"/>
</dbReference>
<evidence type="ECO:0000256" key="8">
    <source>
        <dbReference type="SAM" id="MobiDB-lite"/>
    </source>
</evidence>
<evidence type="ECO:0000256" key="2">
    <source>
        <dbReference type="ARBA" id="ARBA00007025"/>
    </source>
</evidence>
<dbReference type="Proteomes" id="UP000243459">
    <property type="component" value="Chromosome 4"/>
</dbReference>
<dbReference type="InterPro" id="IPR044574">
    <property type="entry name" value="ARIP4-like"/>
</dbReference>
<dbReference type="AlphaFoldDB" id="A0A5P1EYC0"/>
<feature type="compositionally biased region" description="Polar residues" evidence="8">
    <location>
        <begin position="21"/>
        <end position="36"/>
    </location>
</feature>
<evidence type="ECO:0000313" key="10">
    <source>
        <dbReference type="Proteomes" id="UP000243459"/>
    </source>
</evidence>
<feature type="region of interest" description="Disordered" evidence="8">
    <location>
        <begin position="111"/>
        <end position="139"/>
    </location>
</feature>
<evidence type="ECO:0000256" key="6">
    <source>
        <dbReference type="ARBA" id="ARBA00023125"/>
    </source>
</evidence>
<gene>
    <name evidence="9" type="ORF">A4U43_C04F3000</name>
</gene>
<feature type="compositionally biased region" description="Polar residues" evidence="8">
    <location>
        <begin position="123"/>
        <end position="137"/>
    </location>
</feature>
<evidence type="ECO:0000256" key="3">
    <source>
        <dbReference type="ARBA" id="ARBA00022741"/>
    </source>
</evidence>
<feature type="compositionally biased region" description="Low complexity" evidence="8">
    <location>
        <begin position="38"/>
        <end position="48"/>
    </location>
</feature>
<dbReference type="GO" id="GO:0016887">
    <property type="term" value="F:ATP hydrolysis activity"/>
    <property type="evidence" value="ECO:0007669"/>
    <property type="project" value="InterPro"/>
</dbReference>
<protein>
    <submittedName>
        <fullName evidence="9">Uncharacterized protein</fullName>
    </submittedName>
</protein>
<keyword evidence="7" id="KW-0539">Nucleus</keyword>
<evidence type="ECO:0000256" key="1">
    <source>
        <dbReference type="ARBA" id="ARBA00004123"/>
    </source>
</evidence>
<reference evidence="10" key="1">
    <citation type="journal article" date="2017" name="Nat. Commun.">
        <title>The asparagus genome sheds light on the origin and evolution of a young Y chromosome.</title>
        <authorList>
            <person name="Harkess A."/>
            <person name="Zhou J."/>
            <person name="Xu C."/>
            <person name="Bowers J.E."/>
            <person name="Van der Hulst R."/>
            <person name="Ayyampalayam S."/>
            <person name="Mercati F."/>
            <person name="Riccardi P."/>
            <person name="McKain M.R."/>
            <person name="Kakrana A."/>
            <person name="Tang H."/>
            <person name="Ray J."/>
            <person name="Groenendijk J."/>
            <person name="Arikit S."/>
            <person name="Mathioni S.M."/>
            <person name="Nakano M."/>
            <person name="Shan H."/>
            <person name="Telgmann-Rauber A."/>
            <person name="Kanno A."/>
            <person name="Yue Z."/>
            <person name="Chen H."/>
            <person name="Li W."/>
            <person name="Chen Y."/>
            <person name="Xu X."/>
            <person name="Zhang Y."/>
            <person name="Luo S."/>
            <person name="Chen H."/>
            <person name="Gao J."/>
            <person name="Mao Z."/>
            <person name="Pires J.C."/>
            <person name="Luo M."/>
            <person name="Kudrna D."/>
            <person name="Wing R.A."/>
            <person name="Meyers B.C."/>
            <person name="Yi K."/>
            <person name="Kong H."/>
            <person name="Lavrijsen P."/>
            <person name="Sunseri F."/>
            <person name="Falavigna A."/>
            <person name="Ye Y."/>
            <person name="Leebens-Mack J.H."/>
            <person name="Chen G."/>
        </authorList>
    </citation>
    <scope>NUCLEOTIDE SEQUENCE [LARGE SCALE GENOMIC DNA]</scope>
    <source>
        <strain evidence="10">cv. DH0086</strain>
    </source>
</reference>
<sequence>MSKEEIRHLFEFGNEEATDMLNHSQENVASSSQVKNMSLPYSSSTSPSDKIMESLLRKHSSWIASYHEHETLLQENEAERLTKEEQDKAWKSFQQSLEWEEVYRTTTFDDHERKPVTQKAAPSASTAPQLTKLTSKSRPCHQRKCNNLAHMLTLRSQNIKSGQSTTCGECSQEISWENLNRDVKSRFLSKEMNLSRRG</sequence>
<dbReference type="PANTHER" id="PTHR45797">
    <property type="entry name" value="RAD54-LIKE"/>
    <property type="match status" value="1"/>
</dbReference>
<name>A0A5P1EYC0_ASPOF</name>
<evidence type="ECO:0000256" key="4">
    <source>
        <dbReference type="ARBA" id="ARBA00022806"/>
    </source>
</evidence>
<dbReference type="GO" id="GO:0005634">
    <property type="term" value="C:nucleus"/>
    <property type="evidence" value="ECO:0007669"/>
    <property type="project" value="UniProtKB-SubCell"/>
</dbReference>
<keyword evidence="4" id="KW-0347">Helicase</keyword>
<dbReference type="Gramene" id="ONK70932">
    <property type="protein sequence ID" value="ONK70932"/>
    <property type="gene ID" value="A4U43_C04F3000"/>
</dbReference>
<keyword evidence="10" id="KW-1185">Reference proteome</keyword>
<evidence type="ECO:0000313" key="9">
    <source>
        <dbReference type="EMBL" id="ONK70932.1"/>
    </source>
</evidence>
<evidence type="ECO:0000256" key="5">
    <source>
        <dbReference type="ARBA" id="ARBA00022840"/>
    </source>
</evidence>
<dbReference type="GO" id="GO:0003677">
    <property type="term" value="F:DNA binding"/>
    <property type="evidence" value="ECO:0007669"/>
    <property type="project" value="UniProtKB-KW"/>
</dbReference>
<organism evidence="9 10">
    <name type="scientific">Asparagus officinalis</name>
    <name type="common">Garden asparagus</name>
    <dbReference type="NCBI Taxonomy" id="4686"/>
    <lineage>
        <taxon>Eukaryota</taxon>
        <taxon>Viridiplantae</taxon>
        <taxon>Streptophyta</taxon>
        <taxon>Embryophyta</taxon>
        <taxon>Tracheophyta</taxon>
        <taxon>Spermatophyta</taxon>
        <taxon>Magnoliopsida</taxon>
        <taxon>Liliopsida</taxon>
        <taxon>Asparagales</taxon>
        <taxon>Asparagaceae</taxon>
        <taxon>Asparagoideae</taxon>
        <taxon>Asparagus</taxon>
    </lineage>
</organism>
<comment type="subcellular location">
    <subcellularLocation>
        <location evidence="1">Nucleus</location>
    </subcellularLocation>
</comment>
<dbReference type="GO" id="GO:0005524">
    <property type="term" value="F:ATP binding"/>
    <property type="evidence" value="ECO:0007669"/>
    <property type="project" value="UniProtKB-KW"/>
</dbReference>
<evidence type="ECO:0000256" key="7">
    <source>
        <dbReference type="ARBA" id="ARBA00023242"/>
    </source>
</evidence>
<comment type="similarity">
    <text evidence="2">Belongs to the SNF2/RAD54 helicase family.</text>
</comment>